<evidence type="ECO:0000313" key="2">
    <source>
        <dbReference type="Proteomes" id="UP001501057"/>
    </source>
</evidence>
<dbReference type="RefSeq" id="WP_344201732.1">
    <property type="nucleotide sequence ID" value="NZ_BAAAME010000004.1"/>
</dbReference>
<keyword evidence="2" id="KW-1185">Reference proteome</keyword>
<evidence type="ECO:0000313" key="1">
    <source>
        <dbReference type="EMBL" id="GAA1742748.1"/>
    </source>
</evidence>
<dbReference type="EMBL" id="BAAAME010000004">
    <property type="protein sequence ID" value="GAA1742748.1"/>
    <property type="molecule type" value="Genomic_DNA"/>
</dbReference>
<reference evidence="1 2" key="1">
    <citation type="journal article" date="2019" name="Int. J. Syst. Evol. Microbiol.">
        <title>The Global Catalogue of Microorganisms (GCM) 10K type strain sequencing project: providing services to taxonomists for standard genome sequencing and annotation.</title>
        <authorList>
            <consortium name="The Broad Institute Genomics Platform"/>
            <consortium name="The Broad Institute Genome Sequencing Center for Infectious Disease"/>
            <person name="Wu L."/>
            <person name="Ma J."/>
        </authorList>
    </citation>
    <scope>NUCLEOTIDE SEQUENCE [LARGE SCALE GENOMIC DNA]</scope>
    <source>
        <strain evidence="1 2">JCM 13518</strain>
    </source>
</reference>
<comment type="caution">
    <text evidence="1">The sequence shown here is derived from an EMBL/GenBank/DDBJ whole genome shotgun (WGS) entry which is preliminary data.</text>
</comment>
<dbReference type="Proteomes" id="UP001501057">
    <property type="component" value="Unassembled WGS sequence"/>
</dbReference>
<name>A0ABN2JXY5_9ACTN</name>
<accession>A0ABN2JXY5</accession>
<protein>
    <recommendedName>
        <fullName evidence="3">Ferric siderophore reductase C-terminal domain-containing protein</fullName>
    </recommendedName>
</protein>
<gene>
    <name evidence="1" type="ORF">GCM10009710_23580</name>
</gene>
<organism evidence="1 2">
    <name type="scientific">Aeromicrobium alkaliterrae</name>
    <dbReference type="NCBI Taxonomy" id="302168"/>
    <lineage>
        <taxon>Bacteria</taxon>
        <taxon>Bacillati</taxon>
        <taxon>Actinomycetota</taxon>
        <taxon>Actinomycetes</taxon>
        <taxon>Propionibacteriales</taxon>
        <taxon>Nocardioidaceae</taxon>
        <taxon>Aeromicrobium</taxon>
    </lineage>
</organism>
<sequence>MTKDAVLLDLAATDPDQYLVRRGERGEGPGWRPASDLARASAWPDVARAYATDLGSGSLVVGGSCALQGYAWRVAILTVGRWVASGHGVPLAEVDLTVRQRAGRTVGLAVGGFAPEAGPATPEALAADLVAHLTPVVEASRTVSRLKPKVAWGNAGSAVASAWRRVHDAADPARRADVLVAARACLDAPAWPWDEVPLDWQVRPGLPLRYRRGTCCLIRLAPDHRACTACSDIDPAEGDARWDEAEADRAPAPRMAVGAHVGG</sequence>
<evidence type="ECO:0008006" key="3">
    <source>
        <dbReference type="Google" id="ProtNLM"/>
    </source>
</evidence>
<proteinExistence type="predicted"/>